<keyword evidence="1" id="KW-0472">Membrane</keyword>
<accession>A0A815BGF1</accession>
<sequence length="238" mass="26871">MFIAGLINSILSFITFQHKDSQQVGCGMYLLTSSITSLLATTMLIIKFWFVIFTHINVSTSLSVLHGGCVSIEPILKLFLYLDGWLNACVAVERAVLIFKGNIPEDVVDYGSRSEFNDLVPPPVAPRRSRQNSACSVRYASFGPLPAAAPVRRCRVIESILLHVQRKKKTFEKILDIIKRREAITMFDLGLRFLRVYDGNFNYREGHEITYVDCPVGDVGPRSVLILNYKGQYTNVYI</sequence>
<evidence type="ECO:0000256" key="1">
    <source>
        <dbReference type="SAM" id="Phobius"/>
    </source>
</evidence>
<gene>
    <name evidence="2" type="ORF">JYZ213_LOCUS30761</name>
</gene>
<dbReference type="Proteomes" id="UP000663845">
    <property type="component" value="Unassembled WGS sequence"/>
</dbReference>
<evidence type="ECO:0000313" key="2">
    <source>
        <dbReference type="EMBL" id="CAF1272244.1"/>
    </source>
</evidence>
<comment type="caution">
    <text evidence="2">The sequence shown here is derived from an EMBL/GenBank/DDBJ whole genome shotgun (WGS) entry which is preliminary data.</text>
</comment>
<name>A0A815BGF1_9BILA</name>
<dbReference type="AlphaFoldDB" id="A0A815BGF1"/>
<keyword evidence="1" id="KW-0812">Transmembrane</keyword>
<organism evidence="2 3">
    <name type="scientific">Adineta steineri</name>
    <dbReference type="NCBI Taxonomy" id="433720"/>
    <lineage>
        <taxon>Eukaryota</taxon>
        <taxon>Metazoa</taxon>
        <taxon>Spiralia</taxon>
        <taxon>Gnathifera</taxon>
        <taxon>Rotifera</taxon>
        <taxon>Eurotatoria</taxon>
        <taxon>Bdelloidea</taxon>
        <taxon>Adinetida</taxon>
        <taxon>Adinetidae</taxon>
        <taxon>Adineta</taxon>
    </lineage>
</organism>
<evidence type="ECO:0000313" key="3">
    <source>
        <dbReference type="Proteomes" id="UP000663845"/>
    </source>
</evidence>
<keyword evidence="1" id="KW-1133">Transmembrane helix</keyword>
<reference evidence="2" key="1">
    <citation type="submission" date="2021-02" db="EMBL/GenBank/DDBJ databases">
        <authorList>
            <person name="Nowell W R."/>
        </authorList>
    </citation>
    <scope>NUCLEOTIDE SEQUENCE</scope>
</reference>
<dbReference type="EMBL" id="CAJNOG010000500">
    <property type="protein sequence ID" value="CAF1272244.1"/>
    <property type="molecule type" value="Genomic_DNA"/>
</dbReference>
<protein>
    <submittedName>
        <fullName evidence="2">Uncharacterized protein</fullName>
    </submittedName>
</protein>
<feature type="transmembrane region" description="Helical" evidence="1">
    <location>
        <begin position="28"/>
        <end position="52"/>
    </location>
</feature>
<proteinExistence type="predicted"/>